<evidence type="ECO:0000256" key="4">
    <source>
        <dbReference type="ARBA" id="ARBA00023172"/>
    </source>
</evidence>
<dbReference type="InterPro" id="IPR003583">
    <property type="entry name" value="Hlx-hairpin-Hlx_DNA-bd_motif"/>
</dbReference>
<dbReference type="GO" id="GO:0005737">
    <property type="term" value="C:cytoplasm"/>
    <property type="evidence" value="ECO:0007669"/>
    <property type="project" value="UniProtKB-SubCell"/>
</dbReference>
<proteinExistence type="inferred from homology"/>
<dbReference type="Gene3D" id="1.10.150.20">
    <property type="entry name" value="5' to 3' exonuclease, C-terminal subdomain"/>
    <property type="match status" value="1"/>
</dbReference>
<dbReference type="Pfam" id="PF01330">
    <property type="entry name" value="RuvA_N"/>
    <property type="match status" value="1"/>
</dbReference>
<dbReference type="GO" id="GO:0006310">
    <property type="term" value="P:DNA recombination"/>
    <property type="evidence" value="ECO:0007669"/>
    <property type="project" value="UniProtKB-UniRule"/>
</dbReference>
<organism evidence="8 9">
    <name type="scientific">Clostridium cochlearium</name>
    <dbReference type="NCBI Taxonomy" id="1494"/>
    <lineage>
        <taxon>Bacteria</taxon>
        <taxon>Bacillati</taxon>
        <taxon>Bacillota</taxon>
        <taxon>Clostridia</taxon>
        <taxon>Eubacteriales</taxon>
        <taxon>Clostridiaceae</taxon>
        <taxon>Clostridium</taxon>
    </lineage>
</organism>
<comment type="domain">
    <text evidence="6">Has three domains with a flexible linker between the domains II and III and assumes an 'L' shape. Domain III is highly mobile and contacts RuvB.</text>
</comment>
<feature type="domain" description="Helix-hairpin-helix DNA-binding motif class 1" evidence="7">
    <location>
        <begin position="108"/>
        <end position="127"/>
    </location>
</feature>
<dbReference type="AlphaFoldDB" id="A0A240ASB3"/>
<dbReference type="SUPFAM" id="SSF47781">
    <property type="entry name" value="RuvA domain 2-like"/>
    <property type="match status" value="1"/>
</dbReference>
<comment type="similarity">
    <text evidence="6">Belongs to the RuvA family.</text>
</comment>
<dbReference type="GeneID" id="70577781"/>
<evidence type="ECO:0000256" key="2">
    <source>
        <dbReference type="ARBA" id="ARBA00022763"/>
    </source>
</evidence>
<dbReference type="SUPFAM" id="SSF50249">
    <property type="entry name" value="Nucleic acid-binding proteins"/>
    <property type="match status" value="1"/>
</dbReference>
<feature type="region of interest" description="Domain III" evidence="6">
    <location>
        <begin position="147"/>
        <end position="197"/>
    </location>
</feature>
<protein>
    <recommendedName>
        <fullName evidence="6">Holliday junction branch migration complex subunit RuvA</fullName>
    </recommendedName>
</protein>
<dbReference type="InterPro" id="IPR013849">
    <property type="entry name" value="DNA_helicase_Holl-junc_RuvA_I"/>
</dbReference>
<dbReference type="GO" id="GO:0048476">
    <property type="term" value="C:Holliday junction resolvase complex"/>
    <property type="evidence" value="ECO:0007669"/>
    <property type="project" value="UniProtKB-UniRule"/>
</dbReference>
<dbReference type="GO" id="GO:0009379">
    <property type="term" value="C:Holliday junction helicase complex"/>
    <property type="evidence" value="ECO:0007669"/>
    <property type="project" value="InterPro"/>
</dbReference>
<comment type="caution">
    <text evidence="8">The sequence shown here is derived from an EMBL/GenBank/DDBJ whole genome shotgun (WGS) entry which is preliminary data.</text>
</comment>
<evidence type="ECO:0000256" key="3">
    <source>
        <dbReference type="ARBA" id="ARBA00023125"/>
    </source>
</evidence>
<dbReference type="InterPro" id="IPR000085">
    <property type="entry name" value="RuvA"/>
</dbReference>
<dbReference type="GO" id="GO:0005524">
    <property type="term" value="F:ATP binding"/>
    <property type="evidence" value="ECO:0007669"/>
    <property type="project" value="InterPro"/>
</dbReference>
<keyword evidence="5 6" id="KW-0234">DNA repair</keyword>
<keyword evidence="1 6" id="KW-0963">Cytoplasm</keyword>
<dbReference type="EMBL" id="JABFIF010000030">
    <property type="protein sequence ID" value="NOH16973.1"/>
    <property type="molecule type" value="Genomic_DNA"/>
</dbReference>
<gene>
    <name evidence="6 8" type="primary">ruvA</name>
    <name evidence="8" type="ORF">HMJ28_11400</name>
</gene>
<keyword evidence="4 6" id="KW-0233">DNA recombination</keyword>
<dbReference type="Pfam" id="PF07499">
    <property type="entry name" value="RuvA_C"/>
    <property type="match status" value="1"/>
</dbReference>
<dbReference type="GO" id="GO:0009378">
    <property type="term" value="F:four-way junction helicase activity"/>
    <property type="evidence" value="ECO:0007669"/>
    <property type="project" value="InterPro"/>
</dbReference>
<dbReference type="NCBIfam" id="TIGR00084">
    <property type="entry name" value="ruvA"/>
    <property type="match status" value="1"/>
</dbReference>
<dbReference type="InterPro" id="IPR011114">
    <property type="entry name" value="RuvA_C"/>
</dbReference>
<dbReference type="Proteomes" id="UP000528432">
    <property type="component" value="Unassembled WGS sequence"/>
</dbReference>
<dbReference type="Gene3D" id="1.10.8.10">
    <property type="entry name" value="DNA helicase RuvA subunit, C-terminal domain"/>
    <property type="match status" value="1"/>
</dbReference>
<sequence>MYDYIKGIYKGMHKDYIIVENNGIGYKIFTSGNTLYETPKKDEEIKLYIQQILRDDSINLYGFFTKEERDMFNLLMTISGVGAKSSLSLLSVTSINKLKYSIVTEDTKLLTKAPGIGKKTAERIILELKDKFKNDDIISDIDDIDGVNNLQMNCVEALAALMSLGYSQKEAEKALKNVDKENSLEDIIKECLKYLMG</sequence>
<evidence type="ECO:0000313" key="9">
    <source>
        <dbReference type="Proteomes" id="UP000528432"/>
    </source>
</evidence>
<dbReference type="HAMAP" id="MF_00031">
    <property type="entry name" value="DNA_HJ_migration_RuvA"/>
    <property type="match status" value="1"/>
</dbReference>
<comment type="subcellular location">
    <subcellularLocation>
        <location evidence="6">Cytoplasm</location>
    </subcellularLocation>
</comment>
<dbReference type="GO" id="GO:0006281">
    <property type="term" value="P:DNA repair"/>
    <property type="evidence" value="ECO:0007669"/>
    <property type="project" value="UniProtKB-UniRule"/>
</dbReference>
<comment type="function">
    <text evidence="6">The RuvA-RuvB-RuvC complex processes Holliday junction (HJ) DNA during genetic recombination and DNA repair, while the RuvA-RuvB complex plays an important role in the rescue of blocked DNA replication forks via replication fork reversal (RFR). RuvA specifically binds to HJ cruciform DNA, conferring on it an open structure. The RuvB hexamer acts as an ATP-dependent pump, pulling dsDNA into and through the RuvAB complex. HJ branch migration allows RuvC to scan DNA until it finds its consensus sequence, where it cleaves and resolves the cruciform DNA.</text>
</comment>
<dbReference type="InterPro" id="IPR012340">
    <property type="entry name" value="NA-bd_OB-fold"/>
</dbReference>
<keyword evidence="3 6" id="KW-0238">DNA-binding</keyword>
<dbReference type="SMART" id="SM00278">
    <property type="entry name" value="HhH1"/>
    <property type="match status" value="2"/>
</dbReference>
<dbReference type="RefSeq" id="WP_095178104.1">
    <property type="nucleotide sequence ID" value="NZ_CP173238.1"/>
</dbReference>
<dbReference type="GO" id="GO:0000400">
    <property type="term" value="F:four-way junction DNA binding"/>
    <property type="evidence" value="ECO:0007669"/>
    <property type="project" value="UniProtKB-UniRule"/>
</dbReference>
<evidence type="ECO:0000313" key="8">
    <source>
        <dbReference type="EMBL" id="NOH16973.1"/>
    </source>
</evidence>
<feature type="domain" description="Helix-hairpin-helix DNA-binding motif class 1" evidence="7">
    <location>
        <begin position="73"/>
        <end position="92"/>
    </location>
</feature>
<evidence type="ECO:0000256" key="5">
    <source>
        <dbReference type="ARBA" id="ARBA00023204"/>
    </source>
</evidence>
<dbReference type="InterPro" id="IPR036267">
    <property type="entry name" value="RuvA_C_sf"/>
</dbReference>
<evidence type="ECO:0000256" key="6">
    <source>
        <dbReference type="HAMAP-Rule" id="MF_00031"/>
    </source>
</evidence>
<evidence type="ECO:0000259" key="7">
    <source>
        <dbReference type="SMART" id="SM00278"/>
    </source>
</evidence>
<dbReference type="InterPro" id="IPR010994">
    <property type="entry name" value="RuvA_2-like"/>
</dbReference>
<comment type="subunit">
    <text evidence="6">Homotetramer. Forms an RuvA(8)-RuvB(12)-Holliday junction (HJ) complex. HJ DNA is sandwiched between 2 RuvA tetramers; dsDNA enters through RuvA and exits via RuvB. An RuvB hexamer assembles on each DNA strand where it exits the tetramer. Each RuvB hexamer is contacted by two RuvA subunits (via domain III) on 2 adjacent RuvB subunits; this complex drives branch migration. In the full resolvosome a probable DNA-RuvA(4)-RuvB(12)-RuvC(2) complex forms which resolves the HJ.</text>
</comment>
<reference evidence="8 9" key="1">
    <citation type="submission" date="2020-05" db="EMBL/GenBank/DDBJ databases">
        <title>Draft genome sequence of Clostridium cochlearium strain AGROS13 isolated from a sheep dairy farm in New Zealand.</title>
        <authorList>
            <person name="Gupta T.B."/>
            <person name="Jauregui R."/>
            <person name="Risson A.N."/>
            <person name="Brightwell G."/>
            <person name="Maclean P."/>
        </authorList>
    </citation>
    <scope>NUCLEOTIDE SEQUENCE [LARGE SCALE GENOMIC DNA]</scope>
    <source>
        <strain evidence="8 9">AGROS13</strain>
    </source>
</reference>
<keyword evidence="2 6" id="KW-0227">DNA damage</keyword>
<dbReference type="SUPFAM" id="SSF46929">
    <property type="entry name" value="DNA helicase RuvA subunit, C-terminal domain"/>
    <property type="match status" value="1"/>
</dbReference>
<name>A0A240ASB3_CLOCO</name>
<feature type="region of interest" description="Domain I" evidence="6">
    <location>
        <begin position="1"/>
        <end position="64"/>
    </location>
</feature>
<accession>A0A240ASB3</accession>
<evidence type="ECO:0000256" key="1">
    <source>
        <dbReference type="ARBA" id="ARBA00022490"/>
    </source>
</evidence>
<dbReference type="CDD" id="cd14332">
    <property type="entry name" value="UBA_RuvA_C"/>
    <property type="match status" value="1"/>
</dbReference>
<comment type="caution">
    <text evidence="6">Lacks conserved residue(s) required for the propagation of feature annotation.</text>
</comment>
<dbReference type="Gene3D" id="2.40.50.140">
    <property type="entry name" value="Nucleic acid-binding proteins"/>
    <property type="match status" value="1"/>
</dbReference>
<dbReference type="Pfam" id="PF14520">
    <property type="entry name" value="HHH_5"/>
    <property type="match status" value="1"/>
</dbReference>